<gene>
    <name evidence="3" type="ORF">SAMN05443638_1128</name>
</gene>
<comment type="similarity">
    <text evidence="1">Belongs to the sulfur carrier protein TusA family.</text>
</comment>
<dbReference type="Pfam" id="PF01206">
    <property type="entry name" value="TusA"/>
    <property type="match status" value="1"/>
</dbReference>
<dbReference type="CDD" id="cd03421">
    <property type="entry name" value="SirA_like_N"/>
    <property type="match status" value="1"/>
</dbReference>
<dbReference type="EMBL" id="FQVM01000012">
    <property type="protein sequence ID" value="SHE79656.1"/>
    <property type="molecule type" value="Genomic_DNA"/>
</dbReference>
<evidence type="ECO:0000259" key="2">
    <source>
        <dbReference type="PROSITE" id="PS01148"/>
    </source>
</evidence>
<dbReference type="OrthoDB" id="9801500at2"/>
<sequence>MDIIDCRGLACPQPVINTKKYFTSIEKGKAEVLVDNEIAKNNVLKLASSNGLKSSVIEENGIFKIQLEKNGEAEEKNNNKNNFIVLLGSDKFGSGDDKLGTTLMKSYLYALSESDKLPTHLLMVNGGVKLAIEGEETVESLNTLKEKGVEILCCGTCLDFYGLKDKLAIGEITNMYTIVEVMNNASNTIKL</sequence>
<dbReference type="PROSITE" id="PS01148">
    <property type="entry name" value="UPF0033"/>
    <property type="match status" value="1"/>
</dbReference>
<dbReference type="InterPro" id="IPR036868">
    <property type="entry name" value="TusA-like_sf"/>
</dbReference>
<dbReference type="SUPFAM" id="SSF75169">
    <property type="entry name" value="DsrEFH-like"/>
    <property type="match status" value="1"/>
</dbReference>
<dbReference type="Pfam" id="PF02635">
    <property type="entry name" value="DsrE"/>
    <property type="match status" value="1"/>
</dbReference>
<dbReference type="InterPro" id="IPR001455">
    <property type="entry name" value="TusA-like"/>
</dbReference>
<keyword evidence="4" id="KW-1185">Reference proteome</keyword>
<feature type="domain" description="UPF0033" evidence="2">
    <location>
        <begin position="4"/>
        <end position="28"/>
    </location>
</feature>
<organism evidence="3 4">
    <name type="scientific">Clostridium fallax</name>
    <dbReference type="NCBI Taxonomy" id="1533"/>
    <lineage>
        <taxon>Bacteria</taxon>
        <taxon>Bacillati</taxon>
        <taxon>Bacillota</taxon>
        <taxon>Clostridia</taxon>
        <taxon>Eubacteriales</taxon>
        <taxon>Clostridiaceae</taxon>
        <taxon>Clostridium</taxon>
    </lineage>
</organism>
<dbReference type="AlphaFoldDB" id="A0A1M4WEJ2"/>
<evidence type="ECO:0000313" key="3">
    <source>
        <dbReference type="EMBL" id="SHE79656.1"/>
    </source>
</evidence>
<evidence type="ECO:0000313" key="4">
    <source>
        <dbReference type="Proteomes" id="UP000184035"/>
    </source>
</evidence>
<dbReference type="RefSeq" id="WP_072895627.1">
    <property type="nucleotide sequence ID" value="NZ_FQVM01000012.1"/>
</dbReference>
<dbReference type="Proteomes" id="UP000184035">
    <property type="component" value="Unassembled WGS sequence"/>
</dbReference>
<reference evidence="3 4" key="1">
    <citation type="submission" date="2016-11" db="EMBL/GenBank/DDBJ databases">
        <authorList>
            <person name="Jaros S."/>
            <person name="Januszkiewicz K."/>
            <person name="Wedrychowicz H."/>
        </authorList>
    </citation>
    <scope>NUCLEOTIDE SEQUENCE [LARGE SCALE GENOMIC DNA]</scope>
    <source>
        <strain evidence="3 4">DSM 2631</strain>
    </source>
</reference>
<dbReference type="InterPro" id="IPR003787">
    <property type="entry name" value="Sulphur_relay_DsrE/F-like"/>
</dbReference>
<dbReference type="PANTHER" id="PTHR33279">
    <property type="entry name" value="SULFUR CARRIER PROTEIN YEDF-RELATED"/>
    <property type="match status" value="1"/>
</dbReference>
<dbReference type="SUPFAM" id="SSF64307">
    <property type="entry name" value="SirA-like"/>
    <property type="match status" value="1"/>
</dbReference>
<dbReference type="Gene3D" id="3.30.110.40">
    <property type="entry name" value="TusA-like domain"/>
    <property type="match status" value="1"/>
</dbReference>
<proteinExistence type="inferred from homology"/>
<accession>A0A1M4WEJ2</accession>
<dbReference type="InterPro" id="IPR019870">
    <property type="entry name" value="Se_metab_YedF"/>
</dbReference>
<name>A0A1M4WEJ2_9CLOT</name>
<protein>
    <submittedName>
        <fullName evidence="3">Selenium metabolism protein YedF</fullName>
    </submittedName>
</protein>
<dbReference type="PANTHER" id="PTHR33279:SF6">
    <property type="entry name" value="SULFUR CARRIER PROTEIN YEDF-RELATED"/>
    <property type="match status" value="1"/>
</dbReference>
<dbReference type="NCBIfam" id="TIGR03527">
    <property type="entry name" value="selenium_YedF"/>
    <property type="match status" value="1"/>
</dbReference>
<dbReference type="STRING" id="1533.SAMN05443638_1128"/>
<dbReference type="InterPro" id="IPR027396">
    <property type="entry name" value="DsrEFH-like"/>
</dbReference>
<evidence type="ECO:0000256" key="1">
    <source>
        <dbReference type="ARBA" id="ARBA00008984"/>
    </source>
</evidence>